<accession>A0A0K9XK14</accession>
<dbReference type="EMBL" id="LFXA01000002">
    <property type="protein sequence ID" value="KNB53690.1"/>
    <property type="molecule type" value="Genomic_DNA"/>
</dbReference>
<evidence type="ECO:0008006" key="3">
    <source>
        <dbReference type="Google" id="ProtNLM"/>
    </source>
</evidence>
<dbReference type="AlphaFoldDB" id="A0A0K9XK14"/>
<dbReference type="Proteomes" id="UP000037288">
    <property type="component" value="Unassembled WGS sequence"/>
</dbReference>
<dbReference type="STRING" id="1678637.AC230_03460"/>
<sequence>MTFPEVFALPVITNLRTAAAAFGMSMSTAYRLAGRGAFSCELLRPGHRYLVPTAPLMRALGSEEWPVCAGDLAVGAEDEDELG</sequence>
<reference evidence="2" key="1">
    <citation type="submission" date="2015-07" db="EMBL/GenBank/DDBJ databases">
        <title>Draft genome sequence of Streptomyces sp. CMAA 1322, a bacterium isolated from Caatinga biome, from dry forest semiarid of Brazil.</title>
        <authorList>
            <person name="Santos S.N."/>
            <person name="Gacesa R."/>
            <person name="Taketani R.G."/>
            <person name="Long P.F."/>
            <person name="Melo I.S."/>
        </authorList>
    </citation>
    <scope>NUCLEOTIDE SEQUENCE [LARGE SCALE GENOMIC DNA]</scope>
    <source>
        <strain evidence="2">CMAA 1322</strain>
    </source>
</reference>
<protein>
    <recommendedName>
        <fullName evidence="3">DNA-binding protein</fullName>
    </recommendedName>
</protein>
<evidence type="ECO:0000313" key="2">
    <source>
        <dbReference type="Proteomes" id="UP000037288"/>
    </source>
</evidence>
<dbReference type="PATRIC" id="fig|1678637.3.peg.757"/>
<evidence type="ECO:0000313" key="1">
    <source>
        <dbReference type="EMBL" id="KNB53690.1"/>
    </source>
</evidence>
<comment type="caution">
    <text evidence="1">The sequence shown here is derived from an EMBL/GenBank/DDBJ whole genome shotgun (WGS) entry which is preliminary data.</text>
</comment>
<name>A0A0K9XK14_9ACTN</name>
<proteinExistence type="predicted"/>
<organism evidence="1 2">
    <name type="scientific">Streptomyces caatingaensis</name>
    <dbReference type="NCBI Taxonomy" id="1678637"/>
    <lineage>
        <taxon>Bacteria</taxon>
        <taxon>Bacillati</taxon>
        <taxon>Actinomycetota</taxon>
        <taxon>Actinomycetes</taxon>
        <taxon>Kitasatosporales</taxon>
        <taxon>Streptomycetaceae</taxon>
        <taxon>Streptomyces</taxon>
    </lineage>
</organism>
<keyword evidence="2" id="KW-1185">Reference proteome</keyword>
<gene>
    <name evidence="1" type="ORF">AC230_03460</name>
</gene>